<feature type="region of interest" description="Disordered" evidence="1">
    <location>
        <begin position="33"/>
        <end position="58"/>
    </location>
</feature>
<evidence type="ECO:0000313" key="3">
    <source>
        <dbReference type="EMBL" id="GAA0866049.1"/>
    </source>
</evidence>
<dbReference type="EMBL" id="BAAAFE010000009">
    <property type="protein sequence ID" value="GAA0866049.1"/>
    <property type="molecule type" value="Genomic_DNA"/>
</dbReference>
<proteinExistence type="predicted"/>
<gene>
    <name evidence="3" type="ORF">GCM10009115_27050</name>
</gene>
<comment type="caution">
    <text evidence="3">The sequence shown here is derived from an EMBL/GenBank/DDBJ whole genome shotgun (WGS) entry which is preliminary data.</text>
</comment>
<evidence type="ECO:0008006" key="5">
    <source>
        <dbReference type="Google" id="ProtNLM"/>
    </source>
</evidence>
<evidence type="ECO:0000256" key="1">
    <source>
        <dbReference type="SAM" id="MobiDB-lite"/>
    </source>
</evidence>
<dbReference type="Proteomes" id="UP001500738">
    <property type="component" value="Unassembled WGS sequence"/>
</dbReference>
<feature type="signal peptide" evidence="2">
    <location>
        <begin position="1"/>
        <end position="24"/>
    </location>
</feature>
<feature type="chain" id="PRO_5047080582" description="Acid-shock protein" evidence="2">
    <location>
        <begin position="25"/>
        <end position="58"/>
    </location>
</feature>
<organism evidence="3 4">
    <name type="scientific">Sphingopyxis soli</name>
    <dbReference type="NCBI Taxonomy" id="592051"/>
    <lineage>
        <taxon>Bacteria</taxon>
        <taxon>Pseudomonadati</taxon>
        <taxon>Pseudomonadota</taxon>
        <taxon>Alphaproteobacteria</taxon>
        <taxon>Sphingomonadales</taxon>
        <taxon>Sphingomonadaceae</taxon>
        <taxon>Sphingopyxis</taxon>
    </lineage>
</organism>
<dbReference type="RefSeq" id="WP_215356141.1">
    <property type="nucleotide sequence ID" value="NZ_BAAAFE010000009.1"/>
</dbReference>
<evidence type="ECO:0000256" key="2">
    <source>
        <dbReference type="SAM" id="SignalP"/>
    </source>
</evidence>
<protein>
    <recommendedName>
        <fullName evidence="5">Acid-shock protein</fullName>
    </recommendedName>
</protein>
<evidence type="ECO:0000313" key="4">
    <source>
        <dbReference type="Proteomes" id="UP001500738"/>
    </source>
</evidence>
<keyword evidence="2" id="KW-0732">Signal</keyword>
<sequence>MRNYAKLVAAGALSLAMISGSAFAATPAATPAQSHKAVKAPVKKATMHAAKKTDKKAK</sequence>
<name>A0ABN1M9T9_9SPHN</name>
<accession>A0ABN1M9T9</accession>
<feature type="compositionally biased region" description="Basic residues" evidence="1">
    <location>
        <begin position="36"/>
        <end position="58"/>
    </location>
</feature>
<reference evidence="3 4" key="1">
    <citation type="journal article" date="2019" name="Int. J. Syst. Evol. Microbiol.">
        <title>The Global Catalogue of Microorganisms (GCM) 10K type strain sequencing project: providing services to taxonomists for standard genome sequencing and annotation.</title>
        <authorList>
            <consortium name="The Broad Institute Genomics Platform"/>
            <consortium name="The Broad Institute Genome Sequencing Center for Infectious Disease"/>
            <person name="Wu L."/>
            <person name="Ma J."/>
        </authorList>
    </citation>
    <scope>NUCLEOTIDE SEQUENCE [LARGE SCALE GENOMIC DNA]</scope>
    <source>
        <strain evidence="3 4">JCM 15910</strain>
    </source>
</reference>
<keyword evidence="4" id="KW-1185">Reference proteome</keyword>